<dbReference type="EMBL" id="MAXA01000219">
    <property type="protein sequence ID" value="OHV27635.1"/>
    <property type="molecule type" value="Genomic_DNA"/>
</dbReference>
<proteinExistence type="predicted"/>
<keyword evidence="3" id="KW-1185">Reference proteome</keyword>
<dbReference type="PANTHER" id="PTHR43798">
    <property type="entry name" value="MONOACYLGLYCEROL LIPASE"/>
    <property type="match status" value="1"/>
</dbReference>
<dbReference type="GO" id="GO:0003824">
    <property type="term" value="F:catalytic activity"/>
    <property type="evidence" value="ECO:0007669"/>
    <property type="project" value="UniProtKB-ARBA"/>
</dbReference>
<dbReference type="OrthoDB" id="8957634at2"/>
<dbReference type="Pfam" id="PF12697">
    <property type="entry name" value="Abhydrolase_6"/>
    <property type="match status" value="1"/>
</dbReference>
<evidence type="ECO:0000313" key="2">
    <source>
        <dbReference type="EMBL" id="OHV27635.1"/>
    </source>
</evidence>
<dbReference type="AlphaFoldDB" id="A0A1S1Q367"/>
<dbReference type="SUPFAM" id="SSF53474">
    <property type="entry name" value="alpha/beta-Hydrolases"/>
    <property type="match status" value="1"/>
</dbReference>
<evidence type="ECO:0000313" key="3">
    <source>
        <dbReference type="Proteomes" id="UP000179769"/>
    </source>
</evidence>
<gene>
    <name evidence="2" type="ORF">BBK14_20100</name>
</gene>
<dbReference type="Proteomes" id="UP000179769">
    <property type="component" value="Unassembled WGS sequence"/>
</dbReference>
<organism evidence="2 3">
    <name type="scientific">Parafrankia soli</name>
    <dbReference type="NCBI Taxonomy" id="2599596"/>
    <lineage>
        <taxon>Bacteria</taxon>
        <taxon>Bacillati</taxon>
        <taxon>Actinomycetota</taxon>
        <taxon>Actinomycetes</taxon>
        <taxon>Frankiales</taxon>
        <taxon>Frankiaceae</taxon>
        <taxon>Parafrankia</taxon>
    </lineage>
</organism>
<dbReference type="InterPro" id="IPR029058">
    <property type="entry name" value="AB_hydrolase_fold"/>
</dbReference>
<comment type="caution">
    <text evidence="2">The sequence shown here is derived from an EMBL/GenBank/DDBJ whole genome shotgun (WGS) entry which is preliminary data.</text>
</comment>
<protein>
    <recommendedName>
        <fullName evidence="1">AB hydrolase-1 domain-containing protein</fullName>
    </recommendedName>
</protein>
<evidence type="ECO:0000259" key="1">
    <source>
        <dbReference type="Pfam" id="PF12697"/>
    </source>
</evidence>
<dbReference type="InterPro" id="IPR050266">
    <property type="entry name" value="AB_hydrolase_sf"/>
</dbReference>
<accession>A0A1S1Q367</accession>
<name>A0A1S1Q367_9ACTN</name>
<feature type="domain" description="AB hydrolase-1" evidence="1">
    <location>
        <begin position="3"/>
        <end position="203"/>
    </location>
</feature>
<dbReference type="Gene3D" id="3.40.50.1820">
    <property type="entry name" value="alpha/beta hydrolase"/>
    <property type="match status" value="1"/>
</dbReference>
<dbReference type="InterPro" id="IPR000073">
    <property type="entry name" value="AB_hydrolase_1"/>
</dbReference>
<reference evidence="3" key="1">
    <citation type="submission" date="2016-07" db="EMBL/GenBank/DDBJ databases">
        <title>Frankia sp. NRRL B-16219 Genome sequencing.</title>
        <authorList>
            <person name="Ghodhbane-Gtari F."/>
            <person name="Swanson E."/>
            <person name="Gueddou A."/>
            <person name="Louati M."/>
            <person name="Nouioui I."/>
            <person name="Hezbri K."/>
            <person name="Abebe-Akele F."/>
            <person name="Simpson S."/>
            <person name="Morris K."/>
            <person name="Thomas K."/>
            <person name="Gtari M."/>
            <person name="Tisa L.S."/>
        </authorList>
    </citation>
    <scope>NUCLEOTIDE SEQUENCE [LARGE SCALE GENOMIC DNA]</scope>
    <source>
        <strain evidence="3">NRRL B-16219</strain>
    </source>
</reference>
<sequence>MSRYGYLGSELSPGATTTGQADALAALLDALSLDRAHVVSLSAGSMAAARLALSHRDRVERLVLESPVLPAARPLRLPPTFVLRAMLRSERPTWLTTVRPSLVARASGVGWTNLDADGQAELAEIMTTLLPVHPRRAGMIFDNVVTAPEMLADQLPWEEISVPTLVVTAEDSPLPRPAAARAVVDRLPRGNLLVLPRGGHLLLGNIGPLRAALAAFLTDITPR</sequence>